<keyword evidence="6 7" id="KW-0472">Membrane</keyword>
<dbReference type="InterPro" id="IPR049142">
    <property type="entry name" value="MS_channel_1st"/>
</dbReference>
<comment type="similarity">
    <text evidence="2">Belongs to the MscS (TC 1.A.23) family.</text>
</comment>
<dbReference type="Gene3D" id="3.30.70.100">
    <property type="match status" value="1"/>
</dbReference>
<keyword evidence="3" id="KW-1003">Cell membrane</keyword>
<evidence type="ECO:0000313" key="12">
    <source>
        <dbReference type="EMBL" id="TWI50140.1"/>
    </source>
</evidence>
<dbReference type="InterPro" id="IPR010920">
    <property type="entry name" value="LSM_dom_sf"/>
</dbReference>
<dbReference type="PANTHER" id="PTHR30566:SF25">
    <property type="entry name" value="INNER MEMBRANE PROTEIN"/>
    <property type="match status" value="1"/>
</dbReference>
<evidence type="ECO:0000256" key="4">
    <source>
        <dbReference type="ARBA" id="ARBA00022692"/>
    </source>
</evidence>
<accession>A0A562Q124</accession>
<reference evidence="12 13" key="1">
    <citation type="journal article" date="2015" name="Stand. Genomic Sci.">
        <title>Genomic Encyclopedia of Bacterial and Archaeal Type Strains, Phase III: the genomes of soil and plant-associated and newly described type strains.</title>
        <authorList>
            <person name="Whitman W.B."/>
            <person name="Woyke T."/>
            <person name="Klenk H.P."/>
            <person name="Zhou Y."/>
            <person name="Lilburn T.G."/>
            <person name="Beck B.J."/>
            <person name="De Vos P."/>
            <person name="Vandamme P."/>
            <person name="Eisen J.A."/>
            <person name="Garrity G."/>
            <person name="Hugenholtz P."/>
            <person name="Kyrpides N.C."/>
        </authorList>
    </citation>
    <scope>NUCLEOTIDE SEQUENCE [LARGE SCALE GENOMIC DNA]</scope>
    <source>
        <strain evidence="12 13">CGMCC 1.10685</strain>
    </source>
</reference>
<dbReference type="EMBL" id="CP046904">
    <property type="protein sequence ID" value="QGZ38321.1"/>
    <property type="molecule type" value="Genomic_DNA"/>
</dbReference>
<feature type="domain" description="Mechanosensitive ion channel MscS C-terminal" evidence="9">
    <location>
        <begin position="249"/>
        <end position="334"/>
    </location>
</feature>
<dbReference type="Proteomes" id="UP000437862">
    <property type="component" value="Chromosome"/>
</dbReference>
<dbReference type="InterPro" id="IPR049278">
    <property type="entry name" value="MS_channel_C"/>
</dbReference>
<dbReference type="SUPFAM" id="SSF82689">
    <property type="entry name" value="Mechanosensitive channel protein MscS (YggB), C-terminal domain"/>
    <property type="match status" value="1"/>
</dbReference>
<dbReference type="EMBL" id="VLKW01000002">
    <property type="protein sequence ID" value="TWI50140.1"/>
    <property type="molecule type" value="Genomic_DNA"/>
</dbReference>
<evidence type="ECO:0000259" key="10">
    <source>
        <dbReference type="Pfam" id="PF21088"/>
    </source>
</evidence>
<dbReference type="AlphaFoldDB" id="A0A562Q124"/>
<sequence length="374" mass="40896">MDYILLGNDLTTWAIAIGIAAAVCVALSTVNSLVARRLAAFAQHTATYVDDVAAKVLSKTSFLFILAMGIYAGAQWLDLTPKAAILLRNFAITVLLLQVARWADIGVRGWLNRYRELRGAQDVAATTSTAALGFVVRAALWLIIALMILDNFGVNITTLVASLGIGGIAVALAVQNILGDLFSSLSILLDKPFVVGDYIVVDGIGGTVEYVGLKTTRIRSLDGEQIVFSNSDILKARIHNIKRMQTRRVAFTIGVTYDVTEEQLEAIPGMLKEIVSAQQKVRFDRAHFRAYGPSSLDFEVVYVVETADYGLYMDIQQAINIALFKRFARAGIEFAYPTQTIKVANPELLRGAAANVEEYGERAPRERTLPPRAH</sequence>
<dbReference type="RefSeq" id="WP_145873772.1">
    <property type="nucleotide sequence ID" value="NZ_CP046904.1"/>
</dbReference>
<evidence type="ECO:0000256" key="5">
    <source>
        <dbReference type="ARBA" id="ARBA00022989"/>
    </source>
</evidence>
<dbReference type="SUPFAM" id="SSF50182">
    <property type="entry name" value="Sm-like ribonucleoproteins"/>
    <property type="match status" value="1"/>
</dbReference>
<dbReference type="GO" id="GO:0005886">
    <property type="term" value="C:plasma membrane"/>
    <property type="evidence" value="ECO:0007669"/>
    <property type="project" value="UniProtKB-SubCell"/>
</dbReference>
<feature type="transmembrane region" description="Helical" evidence="7">
    <location>
        <begin position="56"/>
        <end position="77"/>
    </location>
</feature>
<dbReference type="PANTHER" id="PTHR30566">
    <property type="entry name" value="YNAI-RELATED MECHANOSENSITIVE ION CHANNEL"/>
    <property type="match status" value="1"/>
</dbReference>
<evidence type="ECO:0000256" key="3">
    <source>
        <dbReference type="ARBA" id="ARBA00022475"/>
    </source>
</evidence>
<evidence type="ECO:0000313" key="11">
    <source>
        <dbReference type="EMBL" id="QGZ38321.1"/>
    </source>
</evidence>
<dbReference type="Gene3D" id="2.30.30.60">
    <property type="match status" value="1"/>
</dbReference>
<keyword evidence="14" id="KW-1185">Reference proteome</keyword>
<dbReference type="Pfam" id="PF21082">
    <property type="entry name" value="MS_channel_3rd"/>
    <property type="match status" value="1"/>
</dbReference>
<evidence type="ECO:0000259" key="8">
    <source>
        <dbReference type="Pfam" id="PF00924"/>
    </source>
</evidence>
<dbReference type="InterPro" id="IPR011014">
    <property type="entry name" value="MscS_channel_TM-2"/>
</dbReference>
<evidence type="ECO:0000259" key="9">
    <source>
        <dbReference type="Pfam" id="PF21082"/>
    </source>
</evidence>
<gene>
    <name evidence="11" type="ORF">GO485_04150</name>
    <name evidence="12" type="ORF">IP92_01369</name>
</gene>
<keyword evidence="5 7" id="KW-1133">Transmembrane helix</keyword>
<evidence type="ECO:0000313" key="14">
    <source>
        <dbReference type="Proteomes" id="UP000437862"/>
    </source>
</evidence>
<dbReference type="Pfam" id="PF00924">
    <property type="entry name" value="MS_channel_2nd"/>
    <property type="match status" value="1"/>
</dbReference>
<dbReference type="Pfam" id="PF21088">
    <property type="entry name" value="MS_channel_1st"/>
    <property type="match status" value="1"/>
</dbReference>
<feature type="transmembrane region" description="Helical" evidence="7">
    <location>
        <begin position="12"/>
        <end position="35"/>
    </location>
</feature>
<dbReference type="InterPro" id="IPR006685">
    <property type="entry name" value="MscS_channel_2nd"/>
</dbReference>
<proteinExistence type="inferred from homology"/>
<dbReference type="Gene3D" id="1.10.287.1260">
    <property type="match status" value="1"/>
</dbReference>
<reference evidence="11 14" key="3">
    <citation type="submission" date="2019-12" db="EMBL/GenBank/DDBJ databases">
        <title>Draft Genome Sequences of Six Type Strains of the Genus Massilia.</title>
        <authorList>
            <person name="Miess H."/>
            <person name="Frediansyah A."/>
            <person name="Goeker M."/>
            <person name="Gross H."/>
        </authorList>
    </citation>
    <scope>NUCLEOTIDE SEQUENCE [LARGE SCALE GENOMIC DNA]</scope>
    <source>
        <strain evidence="11 14">DSM 26639</strain>
    </source>
</reference>
<protein>
    <submittedName>
        <fullName evidence="11">Mechanosensitive ion channel</fullName>
    </submittedName>
    <submittedName>
        <fullName evidence="12">Small-conductance mechanosensitive channel</fullName>
    </submittedName>
</protein>
<dbReference type="Proteomes" id="UP000315112">
    <property type="component" value="Unassembled WGS sequence"/>
</dbReference>
<evidence type="ECO:0000256" key="6">
    <source>
        <dbReference type="ARBA" id="ARBA00023136"/>
    </source>
</evidence>
<dbReference type="SUPFAM" id="SSF82861">
    <property type="entry name" value="Mechanosensitive channel protein MscS (YggB), transmembrane region"/>
    <property type="match status" value="1"/>
</dbReference>
<comment type="subcellular location">
    <subcellularLocation>
        <location evidence="1">Cell membrane</location>
        <topology evidence="1">Multi-pass membrane protein</topology>
    </subcellularLocation>
</comment>
<dbReference type="InterPro" id="IPR023408">
    <property type="entry name" value="MscS_beta-dom_sf"/>
</dbReference>
<evidence type="ECO:0000256" key="7">
    <source>
        <dbReference type="SAM" id="Phobius"/>
    </source>
</evidence>
<evidence type="ECO:0000313" key="13">
    <source>
        <dbReference type="Proteomes" id="UP000315112"/>
    </source>
</evidence>
<dbReference type="OrthoDB" id="9775207at2"/>
<feature type="transmembrane region" description="Helical" evidence="7">
    <location>
        <begin position="154"/>
        <end position="174"/>
    </location>
</feature>
<organism evidence="12 13">
    <name type="scientific">Pseudoduganella flava</name>
    <dbReference type="NCBI Taxonomy" id="871742"/>
    <lineage>
        <taxon>Bacteria</taxon>
        <taxon>Pseudomonadati</taxon>
        <taxon>Pseudomonadota</taxon>
        <taxon>Betaproteobacteria</taxon>
        <taxon>Burkholderiales</taxon>
        <taxon>Oxalobacteraceae</taxon>
        <taxon>Telluria group</taxon>
        <taxon>Pseudoduganella</taxon>
    </lineage>
</organism>
<reference evidence="12" key="2">
    <citation type="submission" date="2019-07" db="EMBL/GenBank/DDBJ databases">
        <authorList>
            <person name="Whitman W."/>
            <person name="Huntemann M."/>
            <person name="Clum A."/>
            <person name="Pillay M."/>
            <person name="Palaniappan K."/>
            <person name="Varghese N."/>
            <person name="Mikhailova N."/>
            <person name="Stamatis D."/>
            <person name="Reddy T."/>
            <person name="Daum C."/>
            <person name="Shapiro N."/>
            <person name="Ivanova N."/>
            <person name="Kyrpides N."/>
            <person name="Woyke T."/>
        </authorList>
    </citation>
    <scope>NUCLEOTIDE SEQUENCE</scope>
    <source>
        <strain evidence="12">CGMCC 1.10685</strain>
    </source>
</reference>
<feature type="transmembrane region" description="Helical" evidence="7">
    <location>
        <begin position="123"/>
        <end position="148"/>
    </location>
</feature>
<evidence type="ECO:0000256" key="1">
    <source>
        <dbReference type="ARBA" id="ARBA00004651"/>
    </source>
</evidence>
<feature type="domain" description="Mechanosensitive ion channel transmembrane helices 2/3" evidence="10">
    <location>
        <begin position="135"/>
        <end position="175"/>
    </location>
</feature>
<name>A0A562Q124_9BURK</name>
<feature type="domain" description="Mechanosensitive ion channel MscS" evidence="8">
    <location>
        <begin position="176"/>
        <end position="243"/>
    </location>
</feature>
<dbReference type="InterPro" id="IPR011066">
    <property type="entry name" value="MscS_channel_C_sf"/>
</dbReference>
<evidence type="ECO:0000256" key="2">
    <source>
        <dbReference type="ARBA" id="ARBA00008017"/>
    </source>
</evidence>
<keyword evidence="4 7" id="KW-0812">Transmembrane</keyword>
<dbReference type="GO" id="GO:0008381">
    <property type="term" value="F:mechanosensitive monoatomic ion channel activity"/>
    <property type="evidence" value="ECO:0007669"/>
    <property type="project" value="UniProtKB-ARBA"/>
</dbReference>